<dbReference type="Gene3D" id="1.25.40.10">
    <property type="entry name" value="Tetratricopeptide repeat domain"/>
    <property type="match status" value="4"/>
</dbReference>
<evidence type="ECO:0000256" key="2">
    <source>
        <dbReference type="PROSITE-ProRule" id="PRU00708"/>
    </source>
</evidence>
<name>A0A835Q5G9_VANPL</name>
<dbReference type="NCBIfam" id="TIGR00756">
    <property type="entry name" value="PPR"/>
    <property type="match status" value="3"/>
</dbReference>
<dbReference type="Pfam" id="PF14432">
    <property type="entry name" value="DYW_deaminase"/>
    <property type="match status" value="1"/>
</dbReference>
<reference evidence="4 5" key="1">
    <citation type="journal article" date="2020" name="Nat. Food">
        <title>A phased Vanilla planifolia genome enables genetic improvement of flavour and production.</title>
        <authorList>
            <person name="Hasing T."/>
            <person name="Tang H."/>
            <person name="Brym M."/>
            <person name="Khazi F."/>
            <person name="Huang T."/>
            <person name="Chambers A.H."/>
        </authorList>
    </citation>
    <scope>NUCLEOTIDE SEQUENCE [LARGE SCALE GENOMIC DNA]</scope>
    <source>
        <tissue evidence="4">Leaf</tissue>
    </source>
</reference>
<dbReference type="GO" id="GO:0003723">
    <property type="term" value="F:RNA binding"/>
    <property type="evidence" value="ECO:0007669"/>
    <property type="project" value="InterPro"/>
</dbReference>
<dbReference type="InterPro" id="IPR046960">
    <property type="entry name" value="PPR_At4g14850-like_plant"/>
</dbReference>
<dbReference type="InterPro" id="IPR011990">
    <property type="entry name" value="TPR-like_helical_dom_sf"/>
</dbReference>
<dbReference type="PROSITE" id="PS51375">
    <property type="entry name" value="PPR"/>
    <property type="match status" value="2"/>
</dbReference>
<evidence type="ECO:0000259" key="3">
    <source>
        <dbReference type="Pfam" id="PF14432"/>
    </source>
</evidence>
<dbReference type="Pfam" id="PF01535">
    <property type="entry name" value="PPR"/>
    <property type="match status" value="5"/>
</dbReference>
<dbReference type="OrthoDB" id="1487578at2759"/>
<evidence type="ECO:0000256" key="1">
    <source>
        <dbReference type="ARBA" id="ARBA00022737"/>
    </source>
</evidence>
<organism evidence="4 5">
    <name type="scientific">Vanilla planifolia</name>
    <name type="common">Vanilla</name>
    <dbReference type="NCBI Taxonomy" id="51239"/>
    <lineage>
        <taxon>Eukaryota</taxon>
        <taxon>Viridiplantae</taxon>
        <taxon>Streptophyta</taxon>
        <taxon>Embryophyta</taxon>
        <taxon>Tracheophyta</taxon>
        <taxon>Spermatophyta</taxon>
        <taxon>Magnoliopsida</taxon>
        <taxon>Liliopsida</taxon>
        <taxon>Asparagales</taxon>
        <taxon>Orchidaceae</taxon>
        <taxon>Vanilloideae</taxon>
        <taxon>Vanilleae</taxon>
        <taxon>Vanilla</taxon>
    </lineage>
</organism>
<dbReference type="GO" id="GO:0009451">
    <property type="term" value="P:RNA modification"/>
    <property type="evidence" value="ECO:0007669"/>
    <property type="project" value="InterPro"/>
</dbReference>
<keyword evidence="1" id="KW-0677">Repeat</keyword>
<feature type="domain" description="DYW" evidence="3">
    <location>
        <begin position="575"/>
        <end position="642"/>
    </location>
</feature>
<dbReference type="AlphaFoldDB" id="A0A835Q5G9"/>
<dbReference type="PANTHER" id="PTHR47926">
    <property type="entry name" value="PENTATRICOPEPTIDE REPEAT-CONTAINING PROTEIN"/>
    <property type="match status" value="1"/>
</dbReference>
<feature type="repeat" description="PPR" evidence="2">
    <location>
        <begin position="347"/>
        <end position="381"/>
    </location>
</feature>
<dbReference type="InterPro" id="IPR002885">
    <property type="entry name" value="PPR_rpt"/>
</dbReference>
<dbReference type="Proteomes" id="UP000639772">
    <property type="component" value="Chromosome 10"/>
</dbReference>
<dbReference type="InterPro" id="IPR032867">
    <property type="entry name" value="DYW_dom"/>
</dbReference>
<protein>
    <recommendedName>
        <fullName evidence="3">DYW domain-containing protein</fullName>
    </recommendedName>
</protein>
<dbReference type="EMBL" id="JADCNM010000010">
    <property type="protein sequence ID" value="KAG0465103.1"/>
    <property type="molecule type" value="Genomic_DNA"/>
</dbReference>
<gene>
    <name evidence="4" type="ORF">HPP92_019267</name>
</gene>
<feature type="repeat" description="PPR" evidence="2">
    <location>
        <begin position="244"/>
        <end position="278"/>
    </location>
</feature>
<accession>A0A835Q5G9</accession>
<comment type="caution">
    <text evidence="4">The sequence shown here is derived from an EMBL/GenBank/DDBJ whole genome shotgun (WGS) entry which is preliminary data.</text>
</comment>
<dbReference type="PANTHER" id="PTHR47926:SF503">
    <property type="entry name" value="PENTATRICOPEPTIDE REPEAT-CONTAINING PROTEIN"/>
    <property type="match status" value="1"/>
</dbReference>
<sequence length="671" mass="74043">MRRPPPLLILLLAPRFHTLQRSDEAFTAIASATSSRSTYPWNSRLRELAKGGLHLQVLRLFRVMLLTPNPRPDAFSLPSALRSAAALSLPSVVSSFHCLAIKNGSYPGDPFVLSSLLSAYSCLSLLPLADVLLRQISSLGSLTPGPTLVVCYNSVISGHVFPSEEAVSLFIQMRRSELPFNSITLLALIPVSPLSSVPLLHAAATVSGFGSVSAVANCLITAYSKTGDVDLACRIFDEMPHPRELISWNSLISAYAQNGVAHRVLDLFQKMELSGEAEPDPVTLVCVLSSCANLGAKGFGLKIERIIEKHESFSSNIFLKNALINFHARCGDLSRAGEMFDGMPEKSLISWTAMISGYGMHGCGEIALNVFERMLAEGFRPDGVLMVSVLSACSHSGLYKSGMQYFLSMKDVYGVQPRAEHYACMVDLMGRAGRLKDALELINSMPMEPDGAVWGALLAACKVHKNVELGEMAFEHVAELEPTNVGYYVLLSNIYLAAGRLDGVARIRGLLKRRGLKKDPGCSYMEDKGRVHLFLADDHSHLQNEEIYQMIARLEWLIREEDDLDVEKINWDEYGEPERLIGIHSEKLAIAFGLLNTEPGREIMVMKNLRVCEDCHLFIKLVSKLVDRRFVVRDASRFHHFEGDPVPVRITGEVCSYGFHLPVKSSSTILH</sequence>
<evidence type="ECO:0000313" key="5">
    <source>
        <dbReference type="Proteomes" id="UP000639772"/>
    </source>
</evidence>
<dbReference type="FunFam" id="1.25.40.10:FF:000090">
    <property type="entry name" value="Pentatricopeptide repeat-containing protein, chloroplastic"/>
    <property type="match status" value="1"/>
</dbReference>
<evidence type="ECO:0000313" key="4">
    <source>
        <dbReference type="EMBL" id="KAG0465103.1"/>
    </source>
</evidence>
<dbReference type="Pfam" id="PF20431">
    <property type="entry name" value="E_motif"/>
    <property type="match status" value="1"/>
</dbReference>
<dbReference type="GO" id="GO:0008270">
    <property type="term" value="F:zinc ion binding"/>
    <property type="evidence" value="ECO:0007669"/>
    <property type="project" value="InterPro"/>
</dbReference>
<proteinExistence type="predicted"/>
<dbReference type="InterPro" id="IPR046848">
    <property type="entry name" value="E_motif"/>
</dbReference>